<organism evidence="2 3">
    <name type="scientific">Holothuria leucospilota</name>
    <name type="common">Black long sea cucumber</name>
    <name type="synonym">Mertensiothuria leucospilota</name>
    <dbReference type="NCBI Taxonomy" id="206669"/>
    <lineage>
        <taxon>Eukaryota</taxon>
        <taxon>Metazoa</taxon>
        <taxon>Echinodermata</taxon>
        <taxon>Eleutherozoa</taxon>
        <taxon>Echinozoa</taxon>
        <taxon>Holothuroidea</taxon>
        <taxon>Aspidochirotacea</taxon>
        <taxon>Aspidochirotida</taxon>
        <taxon>Holothuriidae</taxon>
        <taxon>Holothuria</taxon>
    </lineage>
</organism>
<sequence>MNESLRTAIMINQGRHTSSVIDWFSSLKTPTFMVFEVVDLYLSISQQLLTVTWVKTRANISEIDFSIIMHAGMSVLFSNITPWIKQGNPNSIDITISSFDGAEVCVLVGLYILNSLSRHCHISNFSIYRDDGIAYLKTSSGRLADRARKNFIKTFREVDLKIIFETNLYGVSFLDVTLNMKDGPTPPTENPLTPPDHSAKSRTTETCQLSP</sequence>
<dbReference type="AlphaFoldDB" id="A0A9Q1BUM3"/>
<dbReference type="OrthoDB" id="5970526at2759"/>
<name>A0A9Q1BUM3_HOLLE</name>
<feature type="compositionally biased region" description="Pro residues" evidence="1">
    <location>
        <begin position="184"/>
        <end position="194"/>
    </location>
</feature>
<dbReference type="Proteomes" id="UP001152320">
    <property type="component" value="Chromosome 11"/>
</dbReference>
<dbReference type="EMBL" id="JAIZAY010000011">
    <property type="protein sequence ID" value="KAJ8032886.1"/>
    <property type="molecule type" value="Genomic_DNA"/>
</dbReference>
<evidence type="ECO:0000256" key="1">
    <source>
        <dbReference type="SAM" id="MobiDB-lite"/>
    </source>
</evidence>
<accession>A0A9Q1BUM3</accession>
<comment type="caution">
    <text evidence="2">The sequence shown here is derived from an EMBL/GenBank/DDBJ whole genome shotgun (WGS) entry which is preliminary data.</text>
</comment>
<gene>
    <name evidence="2" type="ORF">HOLleu_22965</name>
</gene>
<reference evidence="2" key="1">
    <citation type="submission" date="2021-10" db="EMBL/GenBank/DDBJ databases">
        <title>Tropical sea cucumber genome reveals ecological adaptation and Cuvierian tubules defense mechanism.</title>
        <authorList>
            <person name="Chen T."/>
        </authorList>
    </citation>
    <scope>NUCLEOTIDE SEQUENCE</scope>
    <source>
        <strain evidence="2">Nanhai2018</strain>
        <tissue evidence="2">Muscle</tissue>
    </source>
</reference>
<keyword evidence="3" id="KW-1185">Reference proteome</keyword>
<evidence type="ECO:0000313" key="2">
    <source>
        <dbReference type="EMBL" id="KAJ8032886.1"/>
    </source>
</evidence>
<evidence type="ECO:0000313" key="3">
    <source>
        <dbReference type="Proteomes" id="UP001152320"/>
    </source>
</evidence>
<protein>
    <submittedName>
        <fullName evidence="2">Uncharacterized protein</fullName>
    </submittedName>
</protein>
<proteinExistence type="predicted"/>
<feature type="region of interest" description="Disordered" evidence="1">
    <location>
        <begin position="184"/>
        <end position="211"/>
    </location>
</feature>